<feature type="domain" description="HAMP" evidence="6">
    <location>
        <begin position="344"/>
        <end position="397"/>
    </location>
</feature>
<name>A0ABW0P254_9HYPH</name>
<feature type="domain" description="HAMP" evidence="6">
    <location>
        <begin position="460"/>
        <end position="512"/>
    </location>
</feature>
<evidence type="ECO:0000313" key="7">
    <source>
        <dbReference type="EMBL" id="MFC5506806.1"/>
    </source>
</evidence>
<dbReference type="SUPFAM" id="SSF158472">
    <property type="entry name" value="HAMP domain-like"/>
    <property type="match status" value="1"/>
</dbReference>
<sequence length="779" mass="80886">MQLFPASIKNYLVATMACLCIPGVGALAYMASQSFGDVRENMRLANLVEADKALLIAGNSIRANRGQAQTAIQAADDPAPIIAKVEQANRKDLDEAVARLTATSLPNRAALAEAVATQQKATDAKFADLRAEAAKPKAQRSLQATMPWYNGVGDIETALVKAADATSLAVRLSDPIMADLQNVKSTGWRTRSSYGIQCSVLRPHMASGKALEPAQIRRLGELRGVADSNMEQLRQMTQRSGVGAELVRKVGVMGAEMEAANKAMDTLMAKLGQGSAPLISAEDWTKLCNGPFTAMLSAITQSLDDMASVTQDKLDAAWAQLAVIGALLAALLVVCVVSWRGVQRRIAKPVVALKSALDVMQAGDFSQPIPAAASPDEIGALSGALEAYRENALSLEASRRDRELAMLADSQQAANVQKLLGEVAGIVSAAQNGDFSGHASVGDVGGPLGELVTGINEINAVVNGATTEFAAALQSVANGDLTHRVDTAYRGRFADLKNAINDTVDRLSATVKTIQVTSADVGLAAREINMGADDLSKRTEEQASSLEETAATTEQLAASVKATAQASRNAAAIATEAMDAAQNGGSIASEAVEAMARIESASTKISDIIRVIDDIAFQTNLLALNAAVEAARAGDAGKGFAVVASEVRTLAQRSSAAAKDISALISSSNNEVGEGVKLVRQAGEALEQILGASQKVAATIAEISAASGEQASGIDEMSQAVAHLDEMTQQNAALSEQSAASAASLSSRIGQLNDLVAAFKTGPDEGARRAGFAPERRAA</sequence>
<feature type="transmembrane region" description="Helical" evidence="4">
    <location>
        <begin position="317"/>
        <end position="339"/>
    </location>
</feature>
<keyword evidence="4" id="KW-0472">Membrane</keyword>
<feature type="domain" description="Methyl-accepting transducer" evidence="5">
    <location>
        <begin position="517"/>
        <end position="746"/>
    </location>
</feature>
<keyword evidence="4" id="KW-1133">Transmembrane helix</keyword>
<dbReference type="Pfam" id="PF00672">
    <property type="entry name" value="HAMP"/>
    <property type="match status" value="1"/>
</dbReference>
<dbReference type="InterPro" id="IPR004089">
    <property type="entry name" value="MCPsignal_dom"/>
</dbReference>
<dbReference type="Proteomes" id="UP001596060">
    <property type="component" value="Unassembled WGS sequence"/>
</dbReference>
<evidence type="ECO:0000256" key="2">
    <source>
        <dbReference type="ARBA" id="ARBA00029447"/>
    </source>
</evidence>
<dbReference type="PANTHER" id="PTHR43531">
    <property type="entry name" value="PROTEIN ICFG"/>
    <property type="match status" value="1"/>
</dbReference>
<dbReference type="PANTHER" id="PTHR43531:SF11">
    <property type="entry name" value="METHYL-ACCEPTING CHEMOTAXIS PROTEIN 3"/>
    <property type="match status" value="1"/>
</dbReference>
<feature type="transmembrane region" description="Helical" evidence="4">
    <location>
        <begin position="12"/>
        <end position="31"/>
    </location>
</feature>
<keyword evidence="3" id="KW-0807">Transducer</keyword>
<dbReference type="RefSeq" id="WP_377817256.1">
    <property type="nucleotide sequence ID" value="NZ_JBHSLU010000051.1"/>
</dbReference>
<evidence type="ECO:0000256" key="1">
    <source>
        <dbReference type="ARBA" id="ARBA00022500"/>
    </source>
</evidence>
<keyword evidence="8" id="KW-1185">Reference proteome</keyword>
<evidence type="ECO:0000259" key="5">
    <source>
        <dbReference type="PROSITE" id="PS50111"/>
    </source>
</evidence>
<dbReference type="InterPro" id="IPR003660">
    <property type="entry name" value="HAMP_dom"/>
</dbReference>
<dbReference type="InterPro" id="IPR051310">
    <property type="entry name" value="MCP_chemotaxis"/>
</dbReference>
<dbReference type="Pfam" id="PF18947">
    <property type="entry name" value="HAMP_2"/>
    <property type="match status" value="1"/>
</dbReference>
<proteinExistence type="inferred from homology"/>
<dbReference type="Gene3D" id="6.10.340.10">
    <property type="match status" value="1"/>
</dbReference>
<dbReference type="SUPFAM" id="SSF58104">
    <property type="entry name" value="Methyl-accepting chemotaxis protein (MCP) signaling domain"/>
    <property type="match status" value="1"/>
</dbReference>
<keyword evidence="4" id="KW-0812">Transmembrane</keyword>
<dbReference type="PROSITE" id="PS50111">
    <property type="entry name" value="CHEMOTAXIS_TRANSDUC_2"/>
    <property type="match status" value="1"/>
</dbReference>
<evidence type="ECO:0000256" key="3">
    <source>
        <dbReference type="PROSITE-ProRule" id="PRU00284"/>
    </source>
</evidence>
<dbReference type="EMBL" id="JBHSLU010000051">
    <property type="protein sequence ID" value="MFC5506806.1"/>
    <property type="molecule type" value="Genomic_DNA"/>
</dbReference>
<dbReference type="CDD" id="cd06225">
    <property type="entry name" value="HAMP"/>
    <property type="match status" value="1"/>
</dbReference>
<comment type="caution">
    <text evidence="7">The sequence shown here is derived from an EMBL/GenBank/DDBJ whole genome shotgun (WGS) entry which is preliminary data.</text>
</comment>
<dbReference type="SMART" id="SM00304">
    <property type="entry name" value="HAMP"/>
    <property type="match status" value="2"/>
</dbReference>
<protein>
    <submittedName>
        <fullName evidence="7">Methyl-accepting chemotaxis protein</fullName>
    </submittedName>
</protein>
<dbReference type="CDD" id="cd11386">
    <property type="entry name" value="MCP_signal"/>
    <property type="match status" value="1"/>
</dbReference>
<keyword evidence="1" id="KW-0145">Chemotaxis</keyword>
<organism evidence="7 8">
    <name type="scientific">Bosea massiliensis</name>
    <dbReference type="NCBI Taxonomy" id="151419"/>
    <lineage>
        <taxon>Bacteria</taxon>
        <taxon>Pseudomonadati</taxon>
        <taxon>Pseudomonadota</taxon>
        <taxon>Alphaproteobacteria</taxon>
        <taxon>Hyphomicrobiales</taxon>
        <taxon>Boseaceae</taxon>
        <taxon>Bosea</taxon>
    </lineage>
</organism>
<reference evidence="8" key="1">
    <citation type="journal article" date="2019" name="Int. J. Syst. Evol. Microbiol.">
        <title>The Global Catalogue of Microorganisms (GCM) 10K type strain sequencing project: providing services to taxonomists for standard genome sequencing and annotation.</title>
        <authorList>
            <consortium name="The Broad Institute Genomics Platform"/>
            <consortium name="The Broad Institute Genome Sequencing Center for Infectious Disease"/>
            <person name="Wu L."/>
            <person name="Ma J."/>
        </authorList>
    </citation>
    <scope>NUCLEOTIDE SEQUENCE [LARGE SCALE GENOMIC DNA]</scope>
    <source>
        <strain evidence="8">CCUG 43117</strain>
    </source>
</reference>
<dbReference type="Gene3D" id="1.10.287.950">
    <property type="entry name" value="Methyl-accepting chemotaxis protein"/>
    <property type="match status" value="1"/>
</dbReference>
<dbReference type="SMART" id="SM00283">
    <property type="entry name" value="MA"/>
    <property type="match status" value="1"/>
</dbReference>
<comment type="similarity">
    <text evidence="2">Belongs to the methyl-accepting chemotaxis (MCP) protein family.</text>
</comment>
<dbReference type="Pfam" id="PF00015">
    <property type="entry name" value="MCPsignal"/>
    <property type="match status" value="1"/>
</dbReference>
<gene>
    <name evidence="7" type="ORF">ACFPN9_16265</name>
</gene>
<accession>A0ABW0P254</accession>
<evidence type="ECO:0000256" key="4">
    <source>
        <dbReference type="SAM" id="Phobius"/>
    </source>
</evidence>
<dbReference type="PROSITE" id="PS50885">
    <property type="entry name" value="HAMP"/>
    <property type="match status" value="2"/>
</dbReference>
<evidence type="ECO:0000313" key="8">
    <source>
        <dbReference type="Proteomes" id="UP001596060"/>
    </source>
</evidence>
<evidence type="ECO:0000259" key="6">
    <source>
        <dbReference type="PROSITE" id="PS50885"/>
    </source>
</evidence>